<dbReference type="InterPro" id="IPR009639">
    <property type="entry name" value="Pept_A24A_C_arc"/>
</dbReference>
<keyword evidence="1" id="KW-0812">Transmembrane</keyword>
<keyword evidence="1" id="KW-0472">Membrane</keyword>
<dbReference type="Gene3D" id="1.20.120.1220">
    <property type="match status" value="1"/>
</dbReference>
<dbReference type="Proteomes" id="UP000617544">
    <property type="component" value="Unassembled WGS sequence"/>
</dbReference>
<comment type="caution">
    <text evidence="3">The sequence shown here is derived from an EMBL/GenBank/DDBJ whole genome shotgun (WGS) entry which is preliminary data.</text>
</comment>
<feature type="transmembrane region" description="Helical" evidence="1">
    <location>
        <begin position="245"/>
        <end position="263"/>
    </location>
</feature>
<feature type="transmembrane region" description="Helical" evidence="1">
    <location>
        <begin position="75"/>
        <end position="95"/>
    </location>
</feature>
<keyword evidence="1" id="KW-1133">Transmembrane helix</keyword>
<feature type="transmembrane region" description="Helical" evidence="1">
    <location>
        <begin position="140"/>
        <end position="163"/>
    </location>
</feature>
<organism evidence="3 4">
    <name type="scientific">Pyrococcus horikoshii</name>
    <dbReference type="NCBI Taxonomy" id="53953"/>
    <lineage>
        <taxon>Archaea</taxon>
        <taxon>Methanobacteriati</taxon>
        <taxon>Methanobacteriota</taxon>
        <taxon>Thermococci</taxon>
        <taxon>Thermococcales</taxon>
        <taxon>Thermococcaceae</taxon>
        <taxon>Pyrococcus</taxon>
    </lineage>
</organism>
<evidence type="ECO:0000313" key="3">
    <source>
        <dbReference type="EMBL" id="HII60967.1"/>
    </source>
</evidence>
<feature type="transmembrane region" description="Helical" evidence="1">
    <location>
        <begin position="183"/>
        <end position="203"/>
    </location>
</feature>
<dbReference type="Pfam" id="PF06819">
    <property type="entry name" value="Arc_PepC"/>
    <property type="match status" value="1"/>
</dbReference>
<accession>A0A832WJ64</accession>
<dbReference type="RefSeq" id="WP_010884555.1">
    <property type="nucleotide sequence ID" value="NZ_DUJN01000004.1"/>
</dbReference>
<evidence type="ECO:0000259" key="2">
    <source>
        <dbReference type="Pfam" id="PF06819"/>
    </source>
</evidence>
<reference evidence="3" key="1">
    <citation type="journal article" date="2020" name="bioRxiv">
        <title>A rank-normalized archaeal taxonomy based on genome phylogeny resolves widespread incomplete and uneven classifications.</title>
        <authorList>
            <person name="Rinke C."/>
            <person name="Chuvochina M."/>
            <person name="Mussig A.J."/>
            <person name="Chaumeil P.-A."/>
            <person name="Waite D.W."/>
            <person name="Whitman W.B."/>
            <person name="Parks D.H."/>
            <person name="Hugenholtz P."/>
        </authorList>
    </citation>
    <scope>NUCLEOTIDE SEQUENCE</scope>
    <source>
        <strain evidence="3">UBA8834</strain>
    </source>
</reference>
<dbReference type="AlphaFoldDB" id="A0A832WJ64"/>
<name>A0A832WJ64_PYRHR</name>
<feature type="transmembrane region" description="Helical" evidence="1">
    <location>
        <begin position="210"/>
        <end position="239"/>
    </location>
</feature>
<dbReference type="GeneID" id="1444342"/>
<dbReference type="OMA" id="WKDIIPS"/>
<sequence>MIPLILGTIVGILTSYTDVKTSYIYEEHFFPTISILSKWWCKRKGCEYESKGPYIPIVELGILYNLFLGVKGDNLIQALSPFIGLVVGFAIGYFLYYTGGWASGDVIILGAYSALLPFAPAKAKYAPPYSLYLPLNSLSILFNSILLIFPLILIYSLIGLAVKGKFRSILVLFKEGLGAVVEVTLWLNFAAILFALVSIYLPIPRIITLILAFLIILLFGKFRIVGDIAGIASLAYGLYLLGIEYLIYFVKLFAIVYTFKLLWSSVKALRREVLIDEKVVEELKPGDVLGERIVLTGSGVVRDRSDFFDKLSKLLRGERYDQVKGEEVAGFSVEGLTEEQIERLKNLVNEGKLENKFLVRKAMPFAPALFLGFLTSYFFGDVLWWLILKVSGLA</sequence>
<dbReference type="EMBL" id="DUJN01000004">
    <property type="protein sequence ID" value="HII60967.1"/>
    <property type="molecule type" value="Genomic_DNA"/>
</dbReference>
<feature type="domain" description="Peptidase A24A-predicted C-terminal archaea" evidence="2">
    <location>
        <begin position="252"/>
        <end position="359"/>
    </location>
</feature>
<protein>
    <submittedName>
        <fullName evidence="3">Transposase</fullName>
    </submittedName>
</protein>
<evidence type="ECO:0000313" key="4">
    <source>
        <dbReference type="Proteomes" id="UP000617544"/>
    </source>
</evidence>
<gene>
    <name evidence="3" type="ORF">HA331_04305</name>
</gene>
<evidence type="ECO:0000256" key="1">
    <source>
        <dbReference type="SAM" id="Phobius"/>
    </source>
</evidence>
<proteinExistence type="predicted"/>
<feature type="transmembrane region" description="Helical" evidence="1">
    <location>
        <begin position="365"/>
        <end position="387"/>
    </location>
</feature>